<gene>
    <name evidence="7" type="ORF">POBO1169_LOCUS10631</name>
</gene>
<keyword evidence="1 5" id="KW-0479">Metal-binding</keyword>
<keyword evidence="2" id="KW-0378">Hydrolase</keyword>
<reference evidence="7" key="1">
    <citation type="submission" date="2021-01" db="EMBL/GenBank/DDBJ databases">
        <authorList>
            <person name="Corre E."/>
            <person name="Pelletier E."/>
            <person name="Niang G."/>
            <person name="Scheremetjew M."/>
            <person name="Finn R."/>
            <person name="Kale V."/>
            <person name="Holt S."/>
            <person name="Cochrane G."/>
            <person name="Meng A."/>
            <person name="Brown T."/>
            <person name="Cohen L."/>
        </authorList>
    </citation>
    <scope>NUCLEOTIDE SEQUENCE</scope>
    <source>
        <strain evidence="7">CCMP722</strain>
    </source>
</reference>
<dbReference type="InterPro" id="IPR036971">
    <property type="entry name" value="PDEase_catalytic_dom_sf"/>
</dbReference>
<feature type="binding site" evidence="5">
    <location>
        <position position="112"/>
    </location>
    <ligand>
        <name>Zn(2+)</name>
        <dbReference type="ChEBI" id="CHEBI:29105"/>
        <label>1</label>
    </ligand>
</feature>
<feature type="binding site" evidence="4">
    <location>
        <position position="113"/>
    </location>
    <ligand>
        <name>AMP</name>
        <dbReference type="ChEBI" id="CHEBI:456215"/>
    </ligand>
</feature>
<sequence>MARTLPGADVLSTWDYNLLELGDACWEEGLMKSIGKLLFTHYGLIEYFNLSEERLSCFLSSLDSLYRKSNPYHSAAHAVDVAINVHFLLQSGFLRFFTKMDLLVLCVAALGHDAGHFALNNAFLVNSDHEIVRKYGAVSALEHFHVSKLMEVLEDENSFVHALSPSDLVELKTMVTKMVLATDMSRHRDYFTQFEEWCNVARKESGVTQGDNDRSWVEARIPNLSPAERTLFMSMVVKCADLANVVKPVEQAEAWAERIMREFQAQGERELALALPLTQPAKTANFEWQLAKHQLGFLENVVGPLYQSMMELADEESRSIVLNHAKRNAEIWSKRVHDLDPERN</sequence>
<dbReference type="GO" id="GO:0007165">
    <property type="term" value="P:signal transduction"/>
    <property type="evidence" value="ECO:0007669"/>
    <property type="project" value="InterPro"/>
</dbReference>
<dbReference type="PANTHER" id="PTHR11347">
    <property type="entry name" value="CYCLIC NUCLEOTIDE PHOSPHODIESTERASE"/>
    <property type="match status" value="1"/>
</dbReference>
<feature type="binding site" evidence="5">
    <location>
        <position position="113"/>
    </location>
    <ligand>
        <name>Zn(2+)</name>
        <dbReference type="ChEBI" id="CHEBI:29105"/>
        <label>2</label>
    </ligand>
</feature>
<dbReference type="SMART" id="SM00471">
    <property type="entry name" value="HDc"/>
    <property type="match status" value="1"/>
</dbReference>
<dbReference type="PROSITE" id="PS51845">
    <property type="entry name" value="PDEASE_I_2"/>
    <property type="match status" value="1"/>
</dbReference>
<dbReference type="InterPro" id="IPR003607">
    <property type="entry name" value="HD/PDEase_dom"/>
</dbReference>
<dbReference type="InterPro" id="IPR023088">
    <property type="entry name" value="PDEase"/>
</dbReference>
<feature type="active site" description="Proton donor" evidence="3">
    <location>
        <position position="73"/>
    </location>
</feature>
<feature type="binding site" evidence="5">
    <location>
        <position position="77"/>
    </location>
    <ligand>
        <name>Zn(2+)</name>
        <dbReference type="ChEBI" id="CHEBI:29105"/>
        <label>1</label>
    </ligand>
</feature>
<dbReference type="GO" id="GO:0004114">
    <property type="term" value="F:3',5'-cyclic-nucleotide phosphodiesterase activity"/>
    <property type="evidence" value="ECO:0007669"/>
    <property type="project" value="InterPro"/>
</dbReference>
<proteinExistence type="predicted"/>
<dbReference type="SUPFAM" id="SSF109604">
    <property type="entry name" value="HD-domain/PDEase-like"/>
    <property type="match status" value="1"/>
</dbReference>
<evidence type="ECO:0000256" key="2">
    <source>
        <dbReference type="ARBA" id="ARBA00022801"/>
    </source>
</evidence>
<dbReference type="Pfam" id="PF00233">
    <property type="entry name" value="PDEase_I"/>
    <property type="match status" value="1"/>
</dbReference>
<name>A0A7S0WKN7_9CHLO</name>
<dbReference type="GO" id="GO:0046872">
    <property type="term" value="F:metal ion binding"/>
    <property type="evidence" value="ECO:0007669"/>
    <property type="project" value="UniProtKB-KW"/>
</dbReference>
<evidence type="ECO:0000256" key="1">
    <source>
        <dbReference type="ARBA" id="ARBA00022723"/>
    </source>
</evidence>
<evidence type="ECO:0000256" key="5">
    <source>
        <dbReference type="PIRSR" id="PIRSR623088-3"/>
    </source>
</evidence>
<feature type="domain" description="PDEase" evidence="6">
    <location>
        <begin position="1"/>
        <end position="339"/>
    </location>
</feature>
<protein>
    <recommendedName>
        <fullName evidence="6">PDEase domain-containing protein</fullName>
    </recommendedName>
</protein>
<evidence type="ECO:0000259" key="6">
    <source>
        <dbReference type="PROSITE" id="PS51845"/>
    </source>
</evidence>
<dbReference type="InterPro" id="IPR002073">
    <property type="entry name" value="PDEase_catalytic_dom"/>
</dbReference>
<feature type="binding site" evidence="4">
    <location>
        <begin position="73"/>
        <end position="77"/>
    </location>
    <ligand>
        <name>AMP</name>
        <dbReference type="ChEBI" id="CHEBI:456215"/>
    </ligand>
</feature>
<accession>A0A7S0WKN7</accession>
<dbReference type="PRINTS" id="PR00387">
    <property type="entry name" value="PDIESTERASE1"/>
</dbReference>
<dbReference type="Gene3D" id="1.10.1300.10">
    <property type="entry name" value="3'5'-cyclic nucleotide phosphodiesterase, catalytic domain"/>
    <property type="match status" value="1"/>
</dbReference>
<organism evidence="7">
    <name type="scientific">Pyramimonas obovata</name>
    <dbReference type="NCBI Taxonomy" id="1411642"/>
    <lineage>
        <taxon>Eukaryota</taxon>
        <taxon>Viridiplantae</taxon>
        <taxon>Chlorophyta</taxon>
        <taxon>Pyramimonadophyceae</taxon>
        <taxon>Pyramimonadales</taxon>
        <taxon>Pyramimonadaceae</taxon>
        <taxon>Pyramimonas</taxon>
        <taxon>Pyramimonas incertae sedis</taxon>
    </lineage>
</organism>
<evidence type="ECO:0000313" key="7">
    <source>
        <dbReference type="EMBL" id="CAD8670846.1"/>
    </source>
</evidence>
<feature type="binding site" evidence="5">
    <location>
        <position position="113"/>
    </location>
    <ligand>
        <name>Zn(2+)</name>
        <dbReference type="ChEBI" id="CHEBI:29105"/>
        <label>1</label>
    </ligand>
</feature>
<feature type="binding site" evidence="4">
    <location>
        <position position="241"/>
    </location>
    <ligand>
        <name>AMP</name>
        <dbReference type="ChEBI" id="CHEBI:456215"/>
    </ligand>
</feature>
<dbReference type="AlphaFoldDB" id="A0A7S0WKN7"/>
<feature type="binding site" evidence="4">
    <location>
        <position position="294"/>
    </location>
    <ligand>
        <name>AMP</name>
        <dbReference type="ChEBI" id="CHEBI:456215"/>
    </ligand>
</feature>
<dbReference type="EMBL" id="HBFA01020783">
    <property type="protein sequence ID" value="CAD8670846.1"/>
    <property type="molecule type" value="Transcribed_RNA"/>
</dbReference>
<evidence type="ECO:0000256" key="4">
    <source>
        <dbReference type="PIRSR" id="PIRSR623088-2"/>
    </source>
</evidence>
<feature type="binding site" evidence="5">
    <location>
        <position position="241"/>
    </location>
    <ligand>
        <name>Zn(2+)</name>
        <dbReference type="ChEBI" id="CHEBI:29105"/>
        <label>1</label>
    </ligand>
</feature>
<evidence type="ECO:0000256" key="3">
    <source>
        <dbReference type="PIRSR" id="PIRSR623088-1"/>
    </source>
</evidence>